<reference evidence="4 5" key="2">
    <citation type="journal article" date="2013" name="PLoS Genet.">
        <title>Comparative genome structure, secondary metabolite, and effector coding capacity across Cochliobolus pathogens.</title>
        <authorList>
            <person name="Condon B.J."/>
            <person name="Leng Y."/>
            <person name="Wu D."/>
            <person name="Bushley K.E."/>
            <person name="Ohm R.A."/>
            <person name="Otillar R."/>
            <person name="Martin J."/>
            <person name="Schackwitz W."/>
            <person name="Grimwood J."/>
            <person name="MohdZainudin N."/>
            <person name="Xue C."/>
            <person name="Wang R."/>
            <person name="Manning V.A."/>
            <person name="Dhillon B."/>
            <person name="Tu Z.J."/>
            <person name="Steffenson B.J."/>
            <person name="Salamov A."/>
            <person name="Sun H."/>
            <person name="Lowry S."/>
            <person name="LaButti K."/>
            <person name="Han J."/>
            <person name="Copeland A."/>
            <person name="Lindquist E."/>
            <person name="Barry K."/>
            <person name="Schmutz J."/>
            <person name="Baker S.E."/>
            <person name="Ciuffetti L.M."/>
            <person name="Grigoriev I.V."/>
            <person name="Zhong S."/>
            <person name="Turgeon B.G."/>
        </authorList>
    </citation>
    <scope>NUCLEOTIDE SEQUENCE [LARGE SCALE GENOMIC DNA]</scope>
    <source>
        <strain evidence="5">28A</strain>
    </source>
</reference>
<dbReference type="Pfam" id="PF00636">
    <property type="entry name" value="Ribonuclease_3"/>
    <property type="match status" value="1"/>
</dbReference>
<name>R0IA60_EXST2</name>
<dbReference type="Proteomes" id="UP000016935">
    <property type="component" value="Unassembled WGS sequence"/>
</dbReference>
<feature type="compositionally biased region" description="Polar residues" evidence="2">
    <location>
        <begin position="361"/>
        <end position="372"/>
    </location>
</feature>
<organism evidence="4 5">
    <name type="scientific">Exserohilum turcicum (strain 28A)</name>
    <name type="common">Northern leaf blight fungus</name>
    <name type="synonym">Setosphaeria turcica</name>
    <dbReference type="NCBI Taxonomy" id="671987"/>
    <lineage>
        <taxon>Eukaryota</taxon>
        <taxon>Fungi</taxon>
        <taxon>Dikarya</taxon>
        <taxon>Ascomycota</taxon>
        <taxon>Pezizomycotina</taxon>
        <taxon>Dothideomycetes</taxon>
        <taxon>Pleosporomycetidae</taxon>
        <taxon>Pleosporales</taxon>
        <taxon>Pleosporineae</taxon>
        <taxon>Pleosporaceae</taxon>
        <taxon>Exserohilum</taxon>
    </lineage>
</organism>
<accession>R0IA60</accession>
<feature type="compositionally biased region" description="Polar residues" evidence="2">
    <location>
        <begin position="306"/>
        <end position="316"/>
    </location>
</feature>
<dbReference type="PROSITE" id="PS50142">
    <property type="entry name" value="RNASE_3_2"/>
    <property type="match status" value="1"/>
</dbReference>
<feature type="domain" description="RNase III" evidence="3">
    <location>
        <begin position="96"/>
        <end position="222"/>
    </location>
</feature>
<dbReference type="AlphaFoldDB" id="R0IA60"/>
<feature type="region of interest" description="Disordered" evidence="2">
    <location>
        <begin position="295"/>
        <end position="316"/>
    </location>
</feature>
<evidence type="ECO:0000313" key="4">
    <source>
        <dbReference type="EMBL" id="EOA82206.1"/>
    </source>
</evidence>
<keyword evidence="1" id="KW-0175">Coiled coil</keyword>
<reference evidence="4 5" key="1">
    <citation type="journal article" date="2012" name="PLoS Pathog.">
        <title>Diverse lifestyles and strategies of plant pathogenesis encoded in the genomes of eighteen Dothideomycetes fungi.</title>
        <authorList>
            <person name="Ohm R.A."/>
            <person name="Feau N."/>
            <person name="Henrissat B."/>
            <person name="Schoch C.L."/>
            <person name="Horwitz B.A."/>
            <person name="Barry K.W."/>
            <person name="Condon B.J."/>
            <person name="Copeland A.C."/>
            <person name="Dhillon B."/>
            <person name="Glaser F."/>
            <person name="Hesse C.N."/>
            <person name="Kosti I."/>
            <person name="LaButti K."/>
            <person name="Lindquist E.A."/>
            <person name="Lucas S."/>
            <person name="Salamov A.A."/>
            <person name="Bradshaw R.E."/>
            <person name="Ciuffetti L."/>
            <person name="Hamelin R.C."/>
            <person name="Kema G.H.J."/>
            <person name="Lawrence C."/>
            <person name="Scott J.A."/>
            <person name="Spatafora J.W."/>
            <person name="Turgeon B.G."/>
            <person name="de Wit P.J.G.M."/>
            <person name="Zhong S."/>
            <person name="Goodwin S.B."/>
            <person name="Grigoriev I.V."/>
        </authorList>
    </citation>
    <scope>NUCLEOTIDE SEQUENCE [LARGE SCALE GENOMIC DNA]</scope>
    <source>
        <strain evidence="5">28A</strain>
    </source>
</reference>
<dbReference type="GO" id="GO:0004525">
    <property type="term" value="F:ribonuclease III activity"/>
    <property type="evidence" value="ECO:0007669"/>
    <property type="project" value="InterPro"/>
</dbReference>
<dbReference type="STRING" id="671987.R0IA60"/>
<protein>
    <recommendedName>
        <fullName evidence="3">RNase III domain-containing protein</fullName>
    </recommendedName>
</protein>
<evidence type="ECO:0000313" key="5">
    <source>
        <dbReference type="Proteomes" id="UP000016935"/>
    </source>
</evidence>
<dbReference type="SUPFAM" id="SSF69065">
    <property type="entry name" value="RNase III domain-like"/>
    <property type="match status" value="1"/>
</dbReference>
<evidence type="ECO:0000259" key="3">
    <source>
        <dbReference type="PROSITE" id="PS50142"/>
    </source>
</evidence>
<dbReference type="InterPro" id="IPR036389">
    <property type="entry name" value="RNase_III_sf"/>
</dbReference>
<dbReference type="GeneID" id="19402672"/>
<dbReference type="EMBL" id="KB908855">
    <property type="protein sequence ID" value="EOA82206.1"/>
    <property type="molecule type" value="Genomic_DNA"/>
</dbReference>
<dbReference type="InterPro" id="IPR000999">
    <property type="entry name" value="RNase_III_dom"/>
</dbReference>
<evidence type="ECO:0000256" key="1">
    <source>
        <dbReference type="SAM" id="Coils"/>
    </source>
</evidence>
<dbReference type="Gene3D" id="1.10.1520.10">
    <property type="entry name" value="Ribonuclease III domain"/>
    <property type="match status" value="1"/>
</dbReference>
<sequence>MAPPNGFRTGPWRRRFIYKPPSWHSQRFQKKPPGKFFGDRYHRKDWSRPPSFGQRSRFRPKFRIPDTFQKDGVQSTLGIEQLQRPAHNLVDAAAKVGRLEACLDYTFYDKMICIQAINATSFVLPLYFEGVIHREAKNNRLALLGDRVLRLALCDLWFGTGNSTGSYQKMHLDIETRAALYIKALSLGLHKQLFLPESNFAKPNQIAEAFEAILGAVYLDSSHNIGAVKRVIKGIKLDEHKFLTTQHESGIDQYRNEILRLRAEERSLKRKLRSVQREELELRKQMKNTNTFIEKELGEKPEDQPNYGSQTRTNSKKQVIDDLEPIEKLLSKEPRLDGTLAMSTKQEDVQVAQTKEPGIAQGTQGTRRSSFTGFVDEGVESERGGNTTL</sequence>
<keyword evidence="5" id="KW-1185">Reference proteome</keyword>
<feature type="coiled-coil region" evidence="1">
    <location>
        <begin position="251"/>
        <end position="285"/>
    </location>
</feature>
<dbReference type="RefSeq" id="XP_008030067.1">
    <property type="nucleotide sequence ID" value="XM_008031876.1"/>
</dbReference>
<dbReference type="GO" id="GO:0006396">
    <property type="term" value="P:RNA processing"/>
    <property type="evidence" value="ECO:0007669"/>
    <property type="project" value="InterPro"/>
</dbReference>
<dbReference type="OrthoDB" id="67027at2759"/>
<dbReference type="eggNOG" id="ENOG502SDQS">
    <property type="taxonomic scope" value="Eukaryota"/>
</dbReference>
<dbReference type="SMART" id="SM00535">
    <property type="entry name" value="RIBOc"/>
    <property type="match status" value="1"/>
</dbReference>
<gene>
    <name evidence="4" type="ORF">SETTUDRAFT_23445</name>
</gene>
<evidence type="ECO:0000256" key="2">
    <source>
        <dbReference type="SAM" id="MobiDB-lite"/>
    </source>
</evidence>
<feature type="region of interest" description="Disordered" evidence="2">
    <location>
        <begin position="355"/>
        <end position="389"/>
    </location>
</feature>
<proteinExistence type="predicted"/>
<dbReference type="HOGENOM" id="CLU_710114_0_0_1"/>
<dbReference type="CDD" id="cd00593">
    <property type="entry name" value="RIBOc"/>
    <property type="match status" value="1"/>
</dbReference>